<feature type="region of interest" description="Disordered" evidence="1">
    <location>
        <begin position="26"/>
        <end position="45"/>
    </location>
</feature>
<dbReference type="EMBL" id="AHIE01000002">
    <property type="protein sequence ID" value="EHU02034.1"/>
    <property type="molecule type" value="Genomic_DNA"/>
</dbReference>
<proteinExistence type="predicted"/>
<dbReference type="PATRIC" id="fig|660596.6.peg.767"/>
<sequence length="45" mass="4834">MTSTASGKNVVKASFRPRAIGVEAGFVAESAQSPERTDVREDDEH</sequence>
<name>H3RA21_PANSE</name>
<comment type="caution">
    <text evidence="2">The sequence shown here is derived from an EMBL/GenBank/DDBJ whole genome shotgun (WGS) entry which is preliminary data.</text>
</comment>
<evidence type="ECO:0000313" key="3">
    <source>
        <dbReference type="Proteomes" id="UP000005050"/>
    </source>
</evidence>
<accession>H3RA21</accession>
<evidence type="ECO:0000313" key="2">
    <source>
        <dbReference type="EMBL" id="EHU02034.1"/>
    </source>
</evidence>
<organism evidence="2 3">
    <name type="scientific">Pantoea stewartii subsp. stewartii DC283</name>
    <dbReference type="NCBI Taxonomy" id="660596"/>
    <lineage>
        <taxon>Bacteria</taxon>
        <taxon>Pseudomonadati</taxon>
        <taxon>Pseudomonadota</taxon>
        <taxon>Gammaproteobacteria</taxon>
        <taxon>Enterobacterales</taxon>
        <taxon>Erwiniaceae</taxon>
        <taxon>Pantoea</taxon>
    </lineage>
</organism>
<evidence type="ECO:0000256" key="1">
    <source>
        <dbReference type="SAM" id="MobiDB-lite"/>
    </source>
</evidence>
<dbReference type="Proteomes" id="UP000005050">
    <property type="component" value="Unassembled WGS sequence"/>
</dbReference>
<dbReference type="AlphaFoldDB" id="H3RA21"/>
<protein>
    <submittedName>
        <fullName evidence="2">Uncharacterized protein</fullName>
    </submittedName>
</protein>
<reference evidence="2 3" key="1">
    <citation type="journal article" date="2012" name="Mol. Microbiol.">
        <title>The genetic and structural basis of two distinct terminal side branch residues in stewartan and amylovoran exopolysaccharides and their potential role in host adaptation.</title>
        <authorList>
            <person name="Wang X."/>
            <person name="Yang F."/>
            <person name="von Bodman S.B."/>
        </authorList>
    </citation>
    <scope>NUCLEOTIDE SEQUENCE [LARGE SCALE GENOMIC DNA]</scope>
    <source>
        <strain evidence="2 3">DC283</strain>
    </source>
</reference>
<gene>
    <name evidence="2" type="ORF">CKS_0529</name>
</gene>